<gene>
    <name evidence="5" type="ORF">QZM70_35335</name>
</gene>
<dbReference type="Pfam" id="PF13629">
    <property type="entry name" value="T2SS-T3SS_pil_N"/>
    <property type="match status" value="1"/>
</dbReference>
<evidence type="ECO:0000313" key="6">
    <source>
        <dbReference type="Proteomes" id="UP001172217"/>
    </source>
</evidence>
<sequence>MKVIHCAADHCRRVVSCVLAGTLAVQGVPVAHAAPRVGDEGSAATVRAAVLDLYRGEIRMVDLPGQIKRIAIGDGTLLTANVVDGRLMLLAEKAGVTSLVVWTTNGIALNTTVRIAKGNVRETAAQLRNVLANVPGVKVVESGPNIVLTGTVHRDMLARIRAATADVPNVLDATAVDEGDALKKTIHFKVQIMELTRNAQENLGIQWDQKIAGPQAGAQGFVGRQAETAAGMVFAGISTKISSMINLMINNGDAYVLAAPELNTKSGGTASFLAGGQVPIPRAGALGTTDVEYKDYGIKLNIKPVVDAHNVISAQIDTEISQVDPSVSYGGYPGFLTRSARSDISLRAGETMAISGLINADAIGNTSRLPFLGRLPIIGRLFRSDEFRSKRSDLVILVTPLISDPTLSPNTDLLERANRIDSGFRDEHGDPSPLAGPGDPDRVSGTMHPIGPTRPLPVGAVRMRPLHGNTGEGERSGNAGAIGTVSGETPRAARQSSHGEPSGAGAAPQLVASPSPDVHGGGESGIPGAAQRGGERAGVAPATPDATGERTVVRERNVQAVKGKDDGDANAGASPPRPRAGLTIPATPVTWRPAALDPVAEANTPDSSATAGAQR</sequence>
<organism evidence="5 6">
    <name type="scientific">Burkholderia orbicola</name>
    <dbReference type="NCBI Taxonomy" id="2978683"/>
    <lineage>
        <taxon>Bacteria</taxon>
        <taxon>Pseudomonadati</taxon>
        <taxon>Pseudomonadota</taxon>
        <taxon>Betaproteobacteria</taxon>
        <taxon>Burkholderiales</taxon>
        <taxon>Burkholderiaceae</taxon>
        <taxon>Burkholderia</taxon>
        <taxon>Burkholderia cepacia complex</taxon>
    </lineage>
</organism>
<dbReference type="RefSeq" id="WP_301771370.1">
    <property type="nucleotide sequence ID" value="NZ_JAUJQL010000036.1"/>
</dbReference>
<proteinExistence type="inferred from homology"/>
<comment type="caution">
    <text evidence="5">The sequence shown here is derived from an EMBL/GenBank/DDBJ whole genome shotgun (WGS) entry which is preliminary data.</text>
</comment>
<evidence type="ECO:0000259" key="3">
    <source>
        <dbReference type="Pfam" id="PF00263"/>
    </source>
</evidence>
<accession>A0ABT8P2Z9</accession>
<keyword evidence="6" id="KW-1185">Reference proteome</keyword>
<dbReference type="Pfam" id="PF00263">
    <property type="entry name" value="Secretin"/>
    <property type="match status" value="1"/>
</dbReference>
<feature type="compositionally biased region" description="Basic and acidic residues" evidence="2">
    <location>
        <begin position="547"/>
        <end position="567"/>
    </location>
</feature>
<dbReference type="InterPro" id="IPR004846">
    <property type="entry name" value="T2SS/T3SS_dom"/>
</dbReference>
<evidence type="ECO:0000256" key="1">
    <source>
        <dbReference type="RuleBase" id="RU004003"/>
    </source>
</evidence>
<dbReference type="PRINTS" id="PR00811">
    <property type="entry name" value="BCTERIALGSPD"/>
</dbReference>
<reference evidence="5" key="1">
    <citation type="submission" date="2023-07" db="EMBL/GenBank/DDBJ databases">
        <title>A collection of bacterial strains from the Burkholderia cepacia Research Laboratory and Repository.</title>
        <authorList>
            <person name="Lipuma J."/>
            <person name="Spilker T."/>
            <person name="Caverly L."/>
        </authorList>
    </citation>
    <scope>NUCLEOTIDE SEQUENCE</scope>
    <source>
        <strain evidence="5">AU45194</strain>
    </source>
</reference>
<dbReference type="InterPro" id="IPR001775">
    <property type="entry name" value="GspD/PilQ"/>
</dbReference>
<evidence type="ECO:0000256" key="2">
    <source>
        <dbReference type="SAM" id="MobiDB-lite"/>
    </source>
</evidence>
<feature type="region of interest" description="Disordered" evidence="2">
    <location>
        <begin position="422"/>
        <end position="615"/>
    </location>
</feature>
<dbReference type="Proteomes" id="UP001172217">
    <property type="component" value="Unassembled WGS sequence"/>
</dbReference>
<evidence type="ECO:0000259" key="4">
    <source>
        <dbReference type="Pfam" id="PF13629"/>
    </source>
</evidence>
<dbReference type="PANTHER" id="PTHR30332">
    <property type="entry name" value="PROBABLE GENERAL SECRETION PATHWAY PROTEIN D"/>
    <property type="match status" value="1"/>
</dbReference>
<protein>
    <submittedName>
        <fullName evidence="5">Pilus assembly protein N-terminal domain-containing protein</fullName>
    </submittedName>
</protein>
<dbReference type="PANTHER" id="PTHR30332:SF17">
    <property type="entry name" value="TYPE IV PILIATION SYSTEM PROTEIN DR_0774-RELATED"/>
    <property type="match status" value="1"/>
</dbReference>
<evidence type="ECO:0000313" key="5">
    <source>
        <dbReference type="EMBL" id="MDN7528226.1"/>
    </source>
</evidence>
<feature type="domain" description="Type II/III secretion system secretin-like" evidence="3">
    <location>
        <begin position="248"/>
        <end position="402"/>
    </location>
</feature>
<dbReference type="InterPro" id="IPR032789">
    <property type="entry name" value="T2SS-T3SS_pil_N"/>
</dbReference>
<feature type="compositionally biased region" description="Polar residues" evidence="2">
    <location>
        <begin position="604"/>
        <end position="615"/>
    </location>
</feature>
<dbReference type="InterPro" id="IPR050810">
    <property type="entry name" value="Bact_Secretion_Sys_Channel"/>
</dbReference>
<dbReference type="EMBL" id="JAUJQL010000036">
    <property type="protein sequence ID" value="MDN7528226.1"/>
    <property type="molecule type" value="Genomic_DNA"/>
</dbReference>
<name>A0ABT8P2Z9_9BURK</name>
<comment type="similarity">
    <text evidence="1">Belongs to the bacterial secretin family.</text>
</comment>
<feature type="domain" description="Pilus formation protein N-terminal" evidence="4">
    <location>
        <begin position="48"/>
        <end position="114"/>
    </location>
</feature>